<comment type="caution">
    <text evidence="1">The sequence shown here is derived from an EMBL/GenBank/DDBJ whole genome shotgun (WGS) entry which is preliminary data.</text>
</comment>
<reference evidence="1 2" key="1">
    <citation type="journal article" date="2022" name="bioRxiv">
        <title>Genomics of Preaxostyla Flagellates Illuminates Evolutionary Transitions and the Path Towards Mitochondrial Loss.</title>
        <authorList>
            <person name="Novak L.V.F."/>
            <person name="Treitli S.C."/>
            <person name="Pyrih J."/>
            <person name="Halakuc P."/>
            <person name="Pipaliya S.V."/>
            <person name="Vacek V."/>
            <person name="Brzon O."/>
            <person name="Soukal P."/>
            <person name="Eme L."/>
            <person name="Dacks J.B."/>
            <person name="Karnkowska A."/>
            <person name="Elias M."/>
            <person name="Hampl V."/>
        </authorList>
    </citation>
    <scope>NUCLEOTIDE SEQUENCE [LARGE SCALE GENOMIC DNA]</scope>
    <source>
        <strain evidence="1">NAU3</strain>
        <tissue evidence="1">Gut</tissue>
    </source>
</reference>
<evidence type="ECO:0000313" key="2">
    <source>
        <dbReference type="Proteomes" id="UP001281761"/>
    </source>
</evidence>
<proteinExistence type="predicted"/>
<dbReference type="EMBL" id="JARBJD010000056">
    <property type="protein sequence ID" value="KAK2956434.1"/>
    <property type="molecule type" value="Genomic_DNA"/>
</dbReference>
<name>A0ABQ9XY97_9EUKA</name>
<organism evidence="1 2">
    <name type="scientific">Blattamonas nauphoetae</name>
    <dbReference type="NCBI Taxonomy" id="2049346"/>
    <lineage>
        <taxon>Eukaryota</taxon>
        <taxon>Metamonada</taxon>
        <taxon>Preaxostyla</taxon>
        <taxon>Oxymonadida</taxon>
        <taxon>Blattamonas</taxon>
    </lineage>
</organism>
<dbReference type="Proteomes" id="UP001281761">
    <property type="component" value="Unassembled WGS sequence"/>
</dbReference>
<gene>
    <name evidence="1" type="ORF">BLNAU_8657</name>
</gene>
<accession>A0ABQ9XY97</accession>
<evidence type="ECO:0000313" key="1">
    <source>
        <dbReference type="EMBL" id="KAK2956434.1"/>
    </source>
</evidence>
<protein>
    <submittedName>
        <fullName evidence="1">Uncharacterized protein</fullName>
    </submittedName>
</protein>
<sequence length="189" mass="20653">MITLPTVRPNTLIPVTSASPRTSLRSCATSKLCSTHTQPITHNVRKQAPLPTTQHLARLGSLCGRFTASSITPFFPSMYNKLNPSEMVSAVLSSERKEENMLPYGLCLSTVTSSSDLANSGSQSASETDSLNRYFANTYNDFSQHYLELTPVIMSPNLNRGLVRRMLVNLKHLQSTNLSSDTILASAST</sequence>
<keyword evidence="2" id="KW-1185">Reference proteome</keyword>